<dbReference type="PANTHER" id="PTHR43948:SF10">
    <property type="entry name" value="MRJ, ISOFORM E"/>
    <property type="match status" value="1"/>
</dbReference>
<organism evidence="3 4">
    <name type="scientific">Drechslerella stenobrocha 248</name>
    <dbReference type="NCBI Taxonomy" id="1043628"/>
    <lineage>
        <taxon>Eukaryota</taxon>
        <taxon>Fungi</taxon>
        <taxon>Dikarya</taxon>
        <taxon>Ascomycota</taxon>
        <taxon>Pezizomycotina</taxon>
        <taxon>Orbiliomycetes</taxon>
        <taxon>Orbiliales</taxon>
        <taxon>Orbiliaceae</taxon>
        <taxon>Drechslerella</taxon>
    </lineage>
</organism>
<accession>W7IDT5</accession>
<evidence type="ECO:0000259" key="2">
    <source>
        <dbReference type="PROSITE" id="PS50076"/>
    </source>
</evidence>
<dbReference type="CDD" id="cd06257">
    <property type="entry name" value="DnaJ"/>
    <property type="match status" value="1"/>
</dbReference>
<dbReference type="SUPFAM" id="SSF46565">
    <property type="entry name" value="Chaperone J-domain"/>
    <property type="match status" value="1"/>
</dbReference>
<feature type="domain" description="J" evidence="2">
    <location>
        <begin position="3"/>
        <end position="70"/>
    </location>
</feature>
<dbReference type="Pfam" id="PF00226">
    <property type="entry name" value="DnaJ"/>
    <property type="match status" value="1"/>
</dbReference>
<evidence type="ECO:0000313" key="4">
    <source>
        <dbReference type="Proteomes" id="UP000024837"/>
    </source>
</evidence>
<dbReference type="AlphaFoldDB" id="W7IDT5"/>
<feature type="compositionally biased region" description="Basic and acidic residues" evidence="1">
    <location>
        <begin position="95"/>
        <end position="149"/>
    </location>
</feature>
<dbReference type="InterPro" id="IPR036869">
    <property type="entry name" value="J_dom_sf"/>
</dbReference>
<feature type="compositionally biased region" description="Low complexity" evidence="1">
    <location>
        <begin position="178"/>
        <end position="188"/>
    </location>
</feature>
<dbReference type="GO" id="GO:0051087">
    <property type="term" value="F:protein-folding chaperone binding"/>
    <property type="evidence" value="ECO:0007669"/>
    <property type="project" value="TreeGrafter"/>
</dbReference>
<dbReference type="OrthoDB" id="10250354at2759"/>
<gene>
    <name evidence="3" type="ORF">DRE_03519</name>
</gene>
<feature type="compositionally biased region" description="Basic and acidic residues" evidence="1">
    <location>
        <begin position="163"/>
        <end position="177"/>
    </location>
</feature>
<evidence type="ECO:0000256" key="1">
    <source>
        <dbReference type="SAM" id="MobiDB-lite"/>
    </source>
</evidence>
<dbReference type="InterPro" id="IPR001623">
    <property type="entry name" value="DnaJ_domain"/>
</dbReference>
<dbReference type="GO" id="GO:0044183">
    <property type="term" value="F:protein folding chaperone"/>
    <property type="evidence" value="ECO:0007669"/>
    <property type="project" value="TreeGrafter"/>
</dbReference>
<sequence length="302" mass="35488">MESYYRILKVQHNATNEEIRKSFRSLVLKWHPDKHGPGSKDAATEVFLRVTEAYRCLSDTPQREIYDIKCATIVFSDPSDPANWFREQYQREKRARQAETERRRTQEREQNAARQRERQERQERQEREKRAAEEARRRETEERESRSREEPEDDYNDQTSGHTHSDTGIHSPEEIPKSEPSSSSSPEPQNASDIPEATPEPPIPEVKLENEEEYWYNYFFSKAKPRFSTESSYKMSVPATSSGRRWSEAELDGLMDLRREHPVGTCGWDYIASLLNSKFKMGRSAAAAKGKYYKSWRMEAYN</sequence>
<protein>
    <recommendedName>
        <fullName evidence="2">J domain-containing protein</fullName>
    </recommendedName>
</protein>
<name>W7IDT5_9PEZI</name>
<dbReference type="GO" id="GO:0005737">
    <property type="term" value="C:cytoplasm"/>
    <property type="evidence" value="ECO:0007669"/>
    <property type="project" value="TreeGrafter"/>
</dbReference>
<dbReference type="PRINTS" id="PR00625">
    <property type="entry name" value="JDOMAIN"/>
</dbReference>
<dbReference type="PROSITE" id="PS50076">
    <property type="entry name" value="DNAJ_2"/>
    <property type="match status" value="1"/>
</dbReference>
<evidence type="ECO:0000313" key="3">
    <source>
        <dbReference type="EMBL" id="EWC47150.1"/>
    </source>
</evidence>
<keyword evidence="4" id="KW-1185">Reference proteome</keyword>
<dbReference type="Gene3D" id="1.10.287.110">
    <property type="entry name" value="DnaJ domain"/>
    <property type="match status" value="1"/>
</dbReference>
<dbReference type="EMBL" id="KI966412">
    <property type="protein sequence ID" value="EWC47150.1"/>
    <property type="molecule type" value="Genomic_DNA"/>
</dbReference>
<dbReference type="HOGENOM" id="CLU_921419_0_0_1"/>
<dbReference type="GO" id="GO:0051082">
    <property type="term" value="F:unfolded protein binding"/>
    <property type="evidence" value="ECO:0007669"/>
    <property type="project" value="TreeGrafter"/>
</dbReference>
<reference evidence="3 4" key="1">
    <citation type="submission" date="2013-05" db="EMBL/GenBank/DDBJ databases">
        <title>Drechslerella stenobrocha genome reveals carnivorous origination and mechanical trapping mechanism of predatory fungi.</title>
        <authorList>
            <person name="Liu X."/>
            <person name="Zhang W."/>
            <person name="Liu K."/>
        </authorList>
    </citation>
    <scope>NUCLEOTIDE SEQUENCE [LARGE SCALE GENOMIC DNA]</scope>
    <source>
        <strain evidence="3 4">248</strain>
    </source>
</reference>
<dbReference type="Proteomes" id="UP000024837">
    <property type="component" value="Unassembled WGS sequence"/>
</dbReference>
<dbReference type="PANTHER" id="PTHR43948">
    <property type="entry name" value="DNAJ HOMOLOG SUBFAMILY B"/>
    <property type="match status" value="1"/>
</dbReference>
<dbReference type="SMART" id="SM00271">
    <property type="entry name" value="DnaJ"/>
    <property type="match status" value="1"/>
</dbReference>
<dbReference type="GO" id="GO:0005634">
    <property type="term" value="C:nucleus"/>
    <property type="evidence" value="ECO:0007669"/>
    <property type="project" value="TreeGrafter"/>
</dbReference>
<proteinExistence type="predicted"/>
<feature type="region of interest" description="Disordered" evidence="1">
    <location>
        <begin position="95"/>
        <end position="208"/>
    </location>
</feature>